<keyword evidence="1" id="KW-0472">Membrane</keyword>
<evidence type="ECO:0000313" key="2">
    <source>
        <dbReference type="EMBL" id="MBD2180381.1"/>
    </source>
</evidence>
<sequence>MKTDFDIARSYVCAATIFNPEFNNFANITANQAWSLFFTAGRDDAALGDNPEVGQFFNNVLIAVVTAVVAGSFFFRSF</sequence>
<dbReference type="RefSeq" id="WP_190462530.1">
    <property type="nucleotide sequence ID" value="NZ_JACJPW010000008.1"/>
</dbReference>
<keyword evidence="1" id="KW-0812">Transmembrane</keyword>
<comment type="caution">
    <text evidence="2">The sequence shown here is derived from an EMBL/GenBank/DDBJ whole genome shotgun (WGS) entry which is preliminary data.</text>
</comment>
<gene>
    <name evidence="2" type="ORF">H6G03_04530</name>
</gene>
<dbReference type="EMBL" id="JACJPW010000008">
    <property type="protein sequence ID" value="MBD2180381.1"/>
    <property type="molecule type" value="Genomic_DNA"/>
</dbReference>
<dbReference type="Proteomes" id="UP000641646">
    <property type="component" value="Unassembled WGS sequence"/>
</dbReference>
<keyword evidence="1" id="KW-1133">Transmembrane helix</keyword>
<accession>A0A926ZH02</accession>
<dbReference type="AlphaFoldDB" id="A0A926ZH02"/>
<name>A0A926ZH02_9CYAN</name>
<keyword evidence="3" id="KW-1185">Reference proteome</keyword>
<evidence type="ECO:0000256" key="1">
    <source>
        <dbReference type="SAM" id="Phobius"/>
    </source>
</evidence>
<organism evidence="2 3">
    <name type="scientific">Aerosakkonema funiforme FACHB-1375</name>
    <dbReference type="NCBI Taxonomy" id="2949571"/>
    <lineage>
        <taxon>Bacteria</taxon>
        <taxon>Bacillati</taxon>
        <taxon>Cyanobacteriota</taxon>
        <taxon>Cyanophyceae</taxon>
        <taxon>Oscillatoriophycideae</taxon>
        <taxon>Aerosakkonematales</taxon>
        <taxon>Aerosakkonemataceae</taxon>
        <taxon>Aerosakkonema</taxon>
    </lineage>
</organism>
<reference evidence="2" key="1">
    <citation type="journal article" date="2015" name="ISME J.">
        <title>Draft Genome Sequence of Streptomyces incarnatus NRRL8089, which Produces the Nucleoside Antibiotic Sinefungin.</title>
        <authorList>
            <person name="Oshima K."/>
            <person name="Hattori M."/>
            <person name="Shimizu H."/>
            <person name="Fukuda K."/>
            <person name="Nemoto M."/>
            <person name="Inagaki K."/>
            <person name="Tamura T."/>
        </authorList>
    </citation>
    <scope>NUCLEOTIDE SEQUENCE</scope>
    <source>
        <strain evidence="2">FACHB-1375</strain>
    </source>
</reference>
<reference evidence="2" key="2">
    <citation type="submission" date="2020-08" db="EMBL/GenBank/DDBJ databases">
        <authorList>
            <person name="Chen M."/>
            <person name="Teng W."/>
            <person name="Zhao L."/>
            <person name="Hu C."/>
            <person name="Zhou Y."/>
            <person name="Han B."/>
            <person name="Song L."/>
            <person name="Shu W."/>
        </authorList>
    </citation>
    <scope>NUCLEOTIDE SEQUENCE</scope>
    <source>
        <strain evidence="2">FACHB-1375</strain>
    </source>
</reference>
<evidence type="ECO:0000313" key="3">
    <source>
        <dbReference type="Proteomes" id="UP000641646"/>
    </source>
</evidence>
<proteinExistence type="predicted"/>
<feature type="transmembrane region" description="Helical" evidence="1">
    <location>
        <begin position="56"/>
        <end position="75"/>
    </location>
</feature>
<protein>
    <submittedName>
        <fullName evidence="2">Uncharacterized protein</fullName>
    </submittedName>
</protein>